<accession>A0A380L0I5</accession>
<dbReference type="EC" id="3.1.3.23" evidence="1"/>
<dbReference type="RefSeq" id="WP_018370831.1">
    <property type="nucleotide sequence ID" value="NZ_UHFR01000005.1"/>
</dbReference>
<keyword evidence="2" id="KW-1185">Reference proteome</keyword>
<name>A0A380L0I5_9STRE</name>
<dbReference type="InterPro" id="IPR000150">
    <property type="entry name" value="Cof"/>
</dbReference>
<keyword evidence="1" id="KW-0378">Hydrolase</keyword>
<dbReference type="NCBIfam" id="TIGR01484">
    <property type="entry name" value="HAD-SF-IIB"/>
    <property type="match status" value="1"/>
</dbReference>
<dbReference type="SFLD" id="SFLDG01144">
    <property type="entry name" value="C2.B.4:_PGP_Like"/>
    <property type="match status" value="1"/>
</dbReference>
<dbReference type="PANTHER" id="PTHR10000">
    <property type="entry name" value="PHOSPHOSERINE PHOSPHATASE"/>
    <property type="match status" value="1"/>
</dbReference>
<sequence>MDIKVIATDMDGTFLNQENDYDRERFSKIFTKLQERDIKFVPISGNQYYQIRSFFPHLEQELTIVSENGAYIVEQGKVIKSHRLPLDLVRAVLDYLLKHNLEMELSLCGEKATYILDKVEPEVKDFFAIYSHRLEMIESFHQLPDDHFLKFSFNTPLEMTQKIIDDLHQVMGNQIEAVTSGHGNIDIIARGINKGSAMSYLLKHWGYSPEQLLAFGDGNNDLQMLELAKYGYAMANGSKEIKEITNFRAPDNNKSGVLQVIEEYLEKIEKDN</sequence>
<evidence type="ECO:0000313" key="2">
    <source>
        <dbReference type="Proteomes" id="UP000254634"/>
    </source>
</evidence>
<reference evidence="1" key="1">
    <citation type="submission" date="2018-06" db="EMBL/GenBank/DDBJ databases">
        <authorList>
            <consortium name="Pathogen Informatics"/>
            <person name="Doyle S."/>
        </authorList>
    </citation>
    <scope>NUCLEOTIDE SEQUENCE [LARGE SCALE GENOMIC DNA]</scope>
    <source>
        <strain evidence="1">NCTC13765</strain>
    </source>
</reference>
<proteinExistence type="predicted"/>
<organism evidence="1 2">
    <name type="scientific">Streptococcus massiliensis</name>
    <dbReference type="NCBI Taxonomy" id="313439"/>
    <lineage>
        <taxon>Bacteria</taxon>
        <taxon>Bacillati</taxon>
        <taxon>Bacillota</taxon>
        <taxon>Bacilli</taxon>
        <taxon>Lactobacillales</taxon>
        <taxon>Streptococcaceae</taxon>
        <taxon>Streptococcus</taxon>
    </lineage>
</organism>
<dbReference type="Proteomes" id="UP000254634">
    <property type="component" value="Unassembled WGS sequence"/>
</dbReference>
<dbReference type="SFLD" id="SFLDG01140">
    <property type="entry name" value="C2.B:_Phosphomannomutase_and_P"/>
    <property type="match status" value="1"/>
</dbReference>
<dbReference type="GO" id="GO:0050308">
    <property type="term" value="F:sugar-phosphatase activity"/>
    <property type="evidence" value="ECO:0007669"/>
    <property type="project" value="UniProtKB-EC"/>
</dbReference>
<dbReference type="PANTHER" id="PTHR10000:SF53">
    <property type="entry name" value="5-AMINO-6-(5-PHOSPHO-D-RIBITYLAMINO)URACIL PHOSPHATASE YBJI-RELATED"/>
    <property type="match status" value="1"/>
</dbReference>
<dbReference type="NCBIfam" id="TIGR00099">
    <property type="entry name" value="Cof-subfamily"/>
    <property type="match status" value="1"/>
</dbReference>
<dbReference type="SFLD" id="SFLDS00003">
    <property type="entry name" value="Haloacid_Dehalogenase"/>
    <property type="match status" value="1"/>
</dbReference>
<dbReference type="CDD" id="cd07518">
    <property type="entry name" value="HAD_YbiV-Like"/>
    <property type="match status" value="1"/>
</dbReference>
<dbReference type="EC" id="3.1.3.-" evidence="1"/>
<dbReference type="GO" id="GO:0005829">
    <property type="term" value="C:cytosol"/>
    <property type="evidence" value="ECO:0007669"/>
    <property type="project" value="TreeGrafter"/>
</dbReference>
<dbReference type="AlphaFoldDB" id="A0A380L0I5"/>
<dbReference type="OrthoDB" id="9814970at2"/>
<dbReference type="STRING" id="1123307.GCA_000380065_00149"/>
<dbReference type="SUPFAM" id="SSF56784">
    <property type="entry name" value="HAD-like"/>
    <property type="match status" value="1"/>
</dbReference>
<protein>
    <submittedName>
        <fullName evidence="1">HAD superfamily hydrolase</fullName>
        <ecNumber evidence="1">3.1.3.-</ecNumber>
        <ecNumber evidence="1">3.1.3.23</ecNumber>
    </submittedName>
</protein>
<dbReference type="InterPro" id="IPR023214">
    <property type="entry name" value="HAD_sf"/>
</dbReference>
<dbReference type="InterPro" id="IPR036412">
    <property type="entry name" value="HAD-like_sf"/>
</dbReference>
<gene>
    <name evidence="1" type="primary">supH</name>
    <name evidence="1" type="ORF">NCTC13765_02066</name>
</gene>
<dbReference type="EMBL" id="UHFR01000005">
    <property type="protein sequence ID" value="SUN77539.1"/>
    <property type="molecule type" value="Genomic_DNA"/>
</dbReference>
<dbReference type="Gene3D" id="3.30.1240.10">
    <property type="match status" value="1"/>
</dbReference>
<dbReference type="Pfam" id="PF08282">
    <property type="entry name" value="Hydrolase_3"/>
    <property type="match status" value="1"/>
</dbReference>
<dbReference type="PROSITE" id="PS01229">
    <property type="entry name" value="COF_2"/>
    <property type="match status" value="1"/>
</dbReference>
<evidence type="ECO:0000313" key="1">
    <source>
        <dbReference type="EMBL" id="SUN77539.1"/>
    </source>
</evidence>
<dbReference type="Gene3D" id="3.40.50.1000">
    <property type="entry name" value="HAD superfamily/HAD-like"/>
    <property type="match status" value="1"/>
</dbReference>
<dbReference type="GO" id="GO:0000287">
    <property type="term" value="F:magnesium ion binding"/>
    <property type="evidence" value="ECO:0007669"/>
    <property type="project" value="TreeGrafter"/>
</dbReference>
<dbReference type="InterPro" id="IPR006379">
    <property type="entry name" value="HAD-SF_hydro_IIB"/>
</dbReference>